<feature type="binding site" evidence="4">
    <location>
        <position position="190"/>
    </location>
    <ligand>
        <name>Zn(2+)</name>
        <dbReference type="ChEBI" id="CHEBI:29105"/>
    </ligand>
</feature>
<dbReference type="OrthoDB" id="2919105at2759"/>
<name>A0A165HD29_XYLHT</name>
<dbReference type="InterPro" id="IPR029035">
    <property type="entry name" value="DHS-like_NAD/FAD-binding_dom"/>
</dbReference>
<feature type="binding site" evidence="4">
    <location>
        <position position="213"/>
    </location>
    <ligand>
        <name>Zn(2+)</name>
        <dbReference type="ChEBI" id="CHEBI:29105"/>
    </ligand>
</feature>
<evidence type="ECO:0000256" key="4">
    <source>
        <dbReference type="PROSITE-ProRule" id="PRU00236"/>
    </source>
</evidence>
<keyword evidence="4" id="KW-0479">Metal-binding</keyword>
<dbReference type="GO" id="GO:0046872">
    <property type="term" value="F:metal ion binding"/>
    <property type="evidence" value="ECO:0007669"/>
    <property type="project" value="UniProtKB-KW"/>
</dbReference>
<dbReference type="GO" id="GO:0005634">
    <property type="term" value="C:nucleus"/>
    <property type="evidence" value="ECO:0007669"/>
    <property type="project" value="TreeGrafter"/>
</dbReference>
<keyword evidence="2" id="KW-0808">Transferase</keyword>
<evidence type="ECO:0000256" key="2">
    <source>
        <dbReference type="ARBA" id="ARBA00022679"/>
    </source>
</evidence>
<dbReference type="GO" id="GO:0009299">
    <property type="term" value="P:mRNA transcription"/>
    <property type="evidence" value="ECO:0007669"/>
    <property type="project" value="EnsemblFungi"/>
</dbReference>
<dbReference type="AlphaFoldDB" id="A0A165HD29"/>
<evidence type="ECO:0000313" key="6">
    <source>
        <dbReference type="EMBL" id="KZF23326.1"/>
    </source>
</evidence>
<dbReference type="GO" id="GO:0017136">
    <property type="term" value="F:histone deacetylase activity, NAD-dependent"/>
    <property type="evidence" value="ECO:0007669"/>
    <property type="project" value="EnsemblFungi"/>
</dbReference>
<dbReference type="InParanoid" id="A0A165HD29"/>
<dbReference type="OMA" id="THKFIAH"/>
<feature type="domain" description="Deacetylase sirtuin-type" evidence="5">
    <location>
        <begin position="7"/>
        <end position="348"/>
    </location>
</feature>
<dbReference type="RefSeq" id="XP_018188881.1">
    <property type="nucleotide sequence ID" value="XM_018329831.1"/>
</dbReference>
<evidence type="ECO:0000256" key="3">
    <source>
        <dbReference type="ARBA" id="ARBA00023027"/>
    </source>
</evidence>
<organism evidence="6 7">
    <name type="scientific">Xylona heveae (strain CBS 132557 / TC161)</name>
    <dbReference type="NCBI Taxonomy" id="1328760"/>
    <lineage>
        <taxon>Eukaryota</taxon>
        <taxon>Fungi</taxon>
        <taxon>Dikarya</taxon>
        <taxon>Ascomycota</taxon>
        <taxon>Pezizomycotina</taxon>
        <taxon>Xylonomycetes</taxon>
        <taxon>Xylonales</taxon>
        <taxon>Xylonaceae</taxon>
        <taxon>Xylona</taxon>
    </lineage>
</organism>
<evidence type="ECO:0000259" key="5">
    <source>
        <dbReference type="PROSITE" id="PS50305"/>
    </source>
</evidence>
<feature type="binding site" evidence="4">
    <location>
        <position position="216"/>
    </location>
    <ligand>
        <name>Zn(2+)</name>
        <dbReference type="ChEBI" id="CHEBI:29105"/>
    </ligand>
</feature>
<feature type="non-terminal residue" evidence="6">
    <location>
        <position position="369"/>
    </location>
</feature>
<dbReference type="GO" id="GO:0046459">
    <property type="term" value="P:short-chain fatty acid metabolic process"/>
    <property type="evidence" value="ECO:0007669"/>
    <property type="project" value="EnsemblFungi"/>
</dbReference>
<dbReference type="PANTHER" id="PTHR11085:SF8">
    <property type="entry name" value="NAD-DEPENDENT HISTONE DEACETYLASE HST3"/>
    <property type="match status" value="1"/>
</dbReference>
<dbReference type="STRING" id="1328760.A0A165HD29"/>
<accession>A0A165HD29</accession>
<sequence length="369" mass="40801">MPITDVLDSDGSNLQTIADTLAKAKKVVIVTGAGISTNSGIPDFRSENGLYSLIQAQSRSQSRMSGRDMFDARIWQDSLSTEVFYRFIASFRKTVRDDIARTTATHRFIKTMRDGGRLVRCYTQNIDGLEGRDGLNTDLASGKGNKARFSRKAMQKPRPDGPIFPGSDMYGGCEVVQLHGDLELLRCSICQTSREWGSADEELMLLHGESPPCETCLGKDQDRRLRGKRGLPVGFLRPNVVLYGEEHPNADLLSPIITHDLASAPDVLLILGTSLQVHGLKVLVKEFAKAVHARGRGAGKVIFVNNTKPAESAWNGIIDYWVGMDCDTWVTDMRKRRSDIWLRQGELKLPGTAVNKAGGPRTQLERAKE</sequence>
<keyword evidence="7" id="KW-1185">Reference proteome</keyword>
<comment type="similarity">
    <text evidence="1">Belongs to the sirtuin family. Class I subfamily.</text>
</comment>
<gene>
    <name evidence="6" type="ORF">L228DRAFT_209914</name>
</gene>
<dbReference type="PANTHER" id="PTHR11085">
    <property type="entry name" value="NAD-DEPENDENT PROTEIN DEACYLASE SIRTUIN-5, MITOCHONDRIAL-RELATED"/>
    <property type="match status" value="1"/>
</dbReference>
<feature type="binding site" evidence="4">
    <location>
        <position position="187"/>
    </location>
    <ligand>
        <name>Zn(2+)</name>
        <dbReference type="ChEBI" id="CHEBI:29105"/>
    </ligand>
</feature>
<dbReference type="GO" id="GO:0000781">
    <property type="term" value="C:chromosome, telomeric region"/>
    <property type="evidence" value="ECO:0007669"/>
    <property type="project" value="GOC"/>
</dbReference>
<dbReference type="PROSITE" id="PS50305">
    <property type="entry name" value="SIRTUIN"/>
    <property type="match status" value="1"/>
</dbReference>
<keyword evidence="4" id="KW-0862">Zinc</keyword>
<reference evidence="6 7" key="1">
    <citation type="journal article" date="2016" name="Fungal Biol.">
        <title>The genome of Xylona heveae provides a window into fungal endophytism.</title>
        <authorList>
            <person name="Gazis R."/>
            <person name="Kuo A."/>
            <person name="Riley R."/>
            <person name="LaButti K."/>
            <person name="Lipzen A."/>
            <person name="Lin J."/>
            <person name="Amirebrahimi M."/>
            <person name="Hesse C.N."/>
            <person name="Spatafora J.W."/>
            <person name="Henrissat B."/>
            <person name="Hainaut M."/>
            <person name="Grigoriev I.V."/>
            <person name="Hibbett D.S."/>
        </authorList>
    </citation>
    <scope>NUCLEOTIDE SEQUENCE [LARGE SCALE GENOMIC DNA]</scope>
    <source>
        <strain evidence="6 7">TC161</strain>
    </source>
</reference>
<dbReference type="InterPro" id="IPR003000">
    <property type="entry name" value="Sirtuin"/>
</dbReference>
<dbReference type="GeneID" id="28894968"/>
<dbReference type="EMBL" id="KV407457">
    <property type="protein sequence ID" value="KZF23326.1"/>
    <property type="molecule type" value="Genomic_DNA"/>
</dbReference>
<dbReference type="Proteomes" id="UP000076632">
    <property type="component" value="Unassembled WGS sequence"/>
</dbReference>
<evidence type="ECO:0000313" key="7">
    <source>
        <dbReference type="Proteomes" id="UP000076632"/>
    </source>
</evidence>
<dbReference type="GO" id="GO:0031509">
    <property type="term" value="P:subtelomeric heterochromatin formation"/>
    <property type="evidence" value="ECO:0007669"/>
    <property type="project" value="EnsemblFungi"/>
</dbReference>
<dbReference type="GO" id="GO:1990414">
    <property type="term" value="P:replication-born double-strand break repair via sister chromatid exchange"/>
    <property type="evidence" value="ECO:0007669"/>
    <property type="project" value="EnsemblFungi"/>
</dbReference>
<dbReference type="Gene3D" id="3.30.1600.10">
    <property type="entry name" value="SIR2/SIRT2 'Small Domain"/>
    <property type="match status" value="1"/>
</dbReference>
<evidence type="ECO:0000256" key="1">
    <source>
        <dbReference type="ARBA" id="ARBA00006924"/>
    </source>
</evidence>
<dbReference type="InterPro" id="IPR026591">
    <property type="entry name" value="Sirtuin_cat_small_dom_sf"/>
</dbReference>
<dbReference type="Gene3D" id="3.40.50.1220">
    <property type="entry name" value="TPP-binding domain"/>
    <property type="match status" value="1"/>
</dbReference>
<dbReference type="GO" id="GO:0070403">
    <property type="term" value="F:NAD+ binding"/>
    <property type="evidence" value="ECO:0007669"/>
    <property type="project" value="InterPro"/>
</dbReference>
<dbReference type="SUPFAM" id="SSF52467">
    <property type="entry name" value="DHS-like NAD/FAD-binding domain"/>
    <property type="match status" value="1"/>
</dbReference>
<dbReference type="InterPro" id="IPR026590">
    <property type="entry name" value="Ssirtuin_cat_dom"/>
</dbReference>
<dbReference type="Pfam" id="PF02146">
    <property type="entry name" value="SIR2"/>
    <property type="match status" value="2"/>
</dbReference>
<keyword evidence="3" id="KW-0520">NAD</keyword>
<dbReference type="FunCoup" id="A0A165HD29">
    <property type="interactions" value="78"/>
</dbReference>
<dbReference type="InterPro" id="IPR050134">
    <property type="entry name" value="NAD-dep_sirtuin_deacylases"/>
</dbReference>
<protein>
    <submittedName>
        <fullName evidence="6">DHS-like NAD/FAD-binding domain-containing protein</fullName>
    </submittedName>
</protein>
<proteinExistence type="inferred from homology"/>
<feature type="active site" description="Proton acceptor" evidence="4">
    <location>
        <position position="179"/>
    </location>
</feature>